<dbReference type="PANTHER" id="PTHR44688">
    <property type="entry name" value="DNA-BINDING TRANSCRIPTIONAL ACTIVATOR DEVR_DOSR"/>
    <property type="match status" value="1"/>
</dbReference>
<dbReference type="Gene3D" id="3.30.450.40">
    <property type="match status" value="1"/>
</dbReference>
<dbReference type="InterPro" id="IPR016032">
    <property type="entry name" value="Sig_transdc_resp-reg_C-effctor"/>
</dbReference>
<feature type="domain" description="HTH luxR-type" evidence="4">
    <location>
        <begin position="309"/>
        <end position="374"/>
    </location>
</feature>
<evidence type="ECO:0000313" key="5">
    <source>
        <dbReference type="EMBL" id="MCX2938777.1"/>
    </source>
</evidence>
<dbReference type="CDD" id="cd06170">
    <property type="entry name" value="LuxR_C_like"/>
    <property type="match status" value="1"/>
</dbReference>
<keyword evidence="1" id="KW-0805">Transcription regulation</keyword>
<comment type="caution">
    <text evidence="5">The sequence shown here is derived from an EMBL/GenBank/DDBJ whole genome shotgun (WGS) entry which is preliminary data.</text>
</comment>
<dbReference type="EMBL" id="JAPJDO010000017">
    <property type="protein sequence ID" value="MCX2938777.1"/>
    <property type="molecule type" value="Genomic_DNA"/>
</dbReference>
<sequence>MAVKQRQTDDRECLERTREVVSAAAALLSDDNLAVPADADLDAGDSALAFARAALAGWLADHPGQPAETRGAALMLDSVAAQANVKDALLQRRADVATGAREAVSALRNAPSASALAERAPIEVRRIGFHRALFSRIEQGTWLARSGFAIDDPEFGGALVEVGRAHPRRLNGPLLESEMVRRGSPMVISDAQTNPRVHAEFIRFTGTTSYVAAPVLAWGEPVAMIHADRDVDSEVDEFDRCILGTYAEGLGLAIERAQLMERLQAVRRVTSDYMAGVRAIADDFTVDVVDTAALGLEPAGEPVRLAALIDERGEHLTAREWDVLRNLASGKTNAQIATGLFVTEGTVKSHVKHILRKLGATNRTEAVARYHRMISTSGANAG</sequence>
<dbReference type="PROSITE" id="PS50043">
    <property type="entry name" value="HTH_LUXR_2"/>
    <property type="match status" value="1"/>
</dbReference>
<keyword evidence="6" id="KW-1185">Reference proteome</keyword>
<dbReference type="InterPro" id="IPR036388">
    <property type="entry name" value="WH-like_DNA-bd_sf"/>
</dbReference>
<evidence type="ECO:0000256" key="1">
    <source>
        <dbReference type="ARBA" id="ARBA00023015"/>
    </source>
</evidence>
<evidence type="ECO:0000256" key="3">
    <source>
        <dbReference type="ARBA" id="ARBA00023163"/>
    </source>
</evidence>
<evidence type="ECO:0000313" key="6">
    <source>
        <dbReference type="Proteomes" id="UP001300745"/>
    </source>
</evidence>
<name>A0ABT3SGY5_9MYCO</name>
<dbReference type="SUPFAM" id="SSF55781">
    <property type="entry name" value="GAF domain-like"/>
    <property type="match status" value="1"/>
</dbReference>
<organism evidence="5 6">
    <name type="scientific">Mycobacterium pinniadriaticum</name>
    <dbReference type="NCBI Taxonomy" id="2994102"/>
    <lineage>
        <taxon>Bacteria</taxon>
        <taxon>Bacillati</taxon>
        <taxon>Actinomycetota</taxon>
        <taxon>Actinomycetes</taxon>
        <taxon>Mycobacteriales</taxon>
        <taxon>Mycobacteriaceae</taxon>
        <taxon>Mycobacterium</taxon>
    </lineage>
</organism>
<dbReference type="InterPro" id="IPR029016">
    <property type="entry name" value="GAF-like_dom_sf"/>
</dbReference>
<evidence type="ECO:0000259" key="4">
    <source>
        <dbReference type="PROSITE" id="PS50043"/>
    </source>
</evidence>
<protein>
    <submittedName>
        <fullName evidence="5">LuxR C-terminal-related transcriptional regulator</fullName>
    </submittedName>
</protein>
<dbReference type="Proteomes" id="UP001300745">
    <property type="component" value="Unassembled WGS sequence"/>
</dbReference>
<accession>A0ABT3SGY5</accession>
<dbReference type="SMART" id="SM00421">
    <property type="entry name" value="HTH_LUXR"/>
    <property type="match status" value="1"/>
</dbReference>
<evidence type="ECO:0000256" key="2">
    <source>
        <dbReference type="ARBA" id="ARBA00023125"/>
    </source>
</evidence>
<reference evidence="5 6" key="1">
    <citation type="submission" date="2022-11" db="EMBL/GenBank/DDBJ databases">
        <title>Mycobacterium sp. nov.</title>
        <authorList>
            <person name="Papic B."/>
            <person name="Spicic S."/>
            <person name="Duvnjak S."/>
        </authorList>
    </citation>
    <scope>NUCLEOTIDE SEQUENCE [LARGE SCALE GENOMIC DNA]</scope>
    <source>
        <strain evidence="5 6">CVI_P4</strain>
    </source>
</reference>
<dbReference type="PROSITE" id="PS00622">
    <property type="entry name" value="HTH_LUXR_1"/>
    <property type="match status" value="1"/>
</dbReference>
<dbReference type="PRINTS" id="PR00038">
    <property type="entry name" value="HTHLUXR"/>
</dbReference>
<proteinExistence type="predicted"/>
<keyword evidence="2" id="KW-0238">DNA-binding</keyword>
<gene>
    <name evidence="5" type="ORF">ORI27_18920</name>
</gene>
<dbReference type="SUPFAM" id="SSF46894">
    <property type="entry name" value="C-terminal effector domain of the bipartite response regulators"/>
    <property type="match status" value="1"/>
</dbReference>
<dbReference type="Gene3D" id="1.10.10.10">
    <property type="entry name" value="Winged helix-like DNA-binding domain superfamily/Winged helix DNA-binding domain"/>
    <property type="match status" value="1"/>
</dbReference>
<dbReference type="Pfam" id="PF00196">
    <property type="entry name" value="GerE"/>
    <property type="match status" value="1"/>
</dbReference>
<dbReference type="PANTHER" id="PTHR44688:SF16">
    <property type="entry name" value="DNA-BINDING TRANSCRIPTIONAL ACTIVATOR DEVR_DOSR"/>
    <property type="match status" value="1"/>
</dbReference>
<keyword evidence="3" id="KW-0804">Transcription</keyword>
<dbReference type="RefSeq" id="WP_265998542.1">
    <property type="nucleotide sequence ID" value="NZ_JAPJDN010000017.1"/>
</dbReference>
<dbReference type="InterPro" id="IPR000792">
    <property type="entry name" value="Tscrpt_reg_LuxR_C"/>
</dbReference>